<dbReference type="AlphaFoldDB" id="A0AAD7BF59"/>
<evidence type="ECO:0000313" key="2">
    <source>
        <dbReference type="EMBL" id="KAJ7618685.1"/>
    </source>
</evidence>
<accession>A0AAD7BF59</accession>
<name>A0AAD7BF59_9AGAR</name>
<feature type="compositionally biased region" description="Low complexity" evidence="1">
    <location>
        <begin position="13"/>
        <end position="22"/>
    </location>
</feature>
<organism evidence="2 3">
    <name type="scientific">Roridomyces roridus</name>
    <dbReference type="NCBI Taxonomy" id="1738132"/>
    <lineage>
        <taxon>Eukaryota</taxon>
        <taxon>Fungi</taxon>
        <taxon>Dikarya</taxon>
        <taxon>Basidiomycota</taxon>
        <taxon>Agaricomycotina</taxon>
        <taxon>Agaricomycetes</taxon>
        <taxon>Agaricomycetidae</taxon>
        <taxon>Agaricales</taxon>
        <taxon>Marasmiineae</taxon>
        <taxon>Mycenaceae</taxon>
        <taxon>Roridomyces</taxon>
    </lineage>
</organism>
<dbReference type="Proteomes" id="UP001221142">
    <property type="component" value="Unassembled WGS sequence"/>
</dbReference>
<evidence type="ECO:0000256" key="1">
    <source>
        <dbReference type="SAM" id="MobiDB-lite"/>
    </source>
</evidence>
<evidence type="ECO:0000313" key="3">
    <source>
        <dbReference type="Proteomes" id="UP001221142"/>
    </source>
</evidence>
<reference evidence="2" key="1">
    <citation type="submission" date="2023-03" db="EMBL/GenBank/DDBJ databases">
        <title>Massive genome expansion in bonnet fungi (Mycena s.s.) driven by repeated elements and novel gene families across ecological guilds.</title>
        <authorList>
            <consortium name="Lawrence Berkeley National Laboratory"/>
            <person name="Harder C.B."/>
            <person name="Miyauchi S."/>
            <person name="Viragh M."/>
            <person name="Kuo A."/>
            <person name="Thoen E."/>
            <person name="Andreopoulos B."/>
            <person name="Lu D."/>
            <person name="Skrede I."/>
            <person name="Drula E."/>
            <person name="Henrissat B."/>
            <person name="Morin E."/>
            <person name="Kohler A."/>
            <person name="Barry K."/>
            <person name="LaButti K."/>
            <person name="Morin E."/>
            <person name="Salamov A."/>
            <person name="Lipzen A."/>
            <person name="Mereny Z."/>
            <person name="Hegedus B."/>
            <person name="Baldrian P."/>
            <person name="Stursova M."/>
            <person name="Weitz H."/>
            <person name="Taylor A."/>
            <person name="Grigoriev I.V."/>
            <person name="Nagy L.G."/>
            <person name="Martin F."/>
            <person name="Kauserud H."/>
        </authorList>
    </citation>
    <scope>NUCLEOTIDE SEQUENCE</scope>
    <source>
        <strain evidence="2">9284</strain>
    </source>
</reference>
<comment type="caution">
    <text evidence="2">The sequence shown here is derived from an EMBL/GenBank/DDBJ whole genome shotgun (WGS) entry which is preliminary data.</text>
</comment>
<sequence length="406" mass="45282">MPRLGPVSDCRRSQSSSRTTTSEPSAWTRAASAAPDCGPGRIQALLESEHSPFNGPDCLASTSNAVPAGEGDASFNPEEHALEQDDPLQTETPKPSARKKRRRKEEKASASLVTIRTHYGVTGRISICQLLDSVLNPLPNDPHNLRVQALRRATVGIEQGTAAQWAAALNLSQYNIDGPRGILTRQISIFQKHLDSCNEAQQRERTRVAQHLEKAFEKEVELLDTSNNDCAISAWIASILREISCALLALRMHQYSTHDPQFPRRFCRNNWAKSPDGRRLLDGSDISDPSVQQQFRKHLDAAWSAHERQVLAHNKLLLAFLHFGPIVFLDPFWTLSSFTNNHLASFFLNQAIQYYNDLGADHPAYSRFNLHPLAKHVVAAGWAIVHIVSALYPDGIGDKHVHFVIY</sequence>
<keyword evidence="3" id="KW-1185">Reference proteome</keyword>
<gene>
    <name evidence="2" type="ORF">FB45DRAFT_932220</name>
</gene>
<feature type="region of interest" description="Disordered" evidence="1">
    <location>
        <begin position="1"/>
        <end position="111"/>
    </location>
</feature>
<proteinExistence type="predicted"/>
<dbReference type="EMBL" id="JARKIF010000019">
    <property type="protein sequence ID" value="KAJ7618685.1"/>
    <property type="molecule type" value="Genomic_DNA"/>
</dbReference>
<protein>
    <submittedName>
        <fullName evidence="2">Uncharacterized protein</fullName>
    </submittedName>
</protein>